<evidence type="ECO:0000256" key="5">
    <source>
        <dbReference type="ARBA" id="ARBA00022727"/>
    </source>
</evidence>
<dbReference type="GO" id="GO:0006227">
    <property type="term" value="P:dUDP biosynthetic process"/>
    <property type="evidence" value="ECO:0007669"/>
    <property type="project" value="TreeGrafter"/>
</dbReference>
<sequence length="244" mass="27197">MSFDSHAETPGRGIFITFEGGDGAGKTTHIRFLAQHLREQGREVVCLREPGGTPIGERLRDVVLDPACAEMSDRAELFVYEAARAQIVAEVIAPALERGAVVLCDRFCDSTVAYQAFGRGLPRAFVEQANEFSTQGLVPDRTILMTTGERAQVGLERATRHHEADRMELAGLEFHERVMEGFRSLAQSESDRVRIVVSADRKSETSRMIFSELSDLFPWMGDDEVCGEDLFAPLDRARHEGRPR</sequence>
<comment type="function">
    <text evidence="10 11">Phosphorylation of dTMP to form dTDP in both de novo and salvage pathways of dTTP synthesis.</text>
</comment>
<evidence type="ECO:0000256" key="10">
    <source>
        <dbReference type="ARBA" id="ARBA00057735"/>
    </source>
</evidence>
<reference evidence="13 14" key="2">
    <citation type="journal article" date="2015" name="Genome Announc.">
        <title>Complete Genome Sequence of Coriobacteriaceae Strain 68-1-3, a Novel Mucus-Degrading Isolate from the Swine Intestinal Tract.</title>
        <authorList>
            <person name="Looft T."/>
            <person name="Bayles D.O."/>
            <person name="Alt D.P."/>
            <person name="Stanton T.B."/>
        </authorList>
    </citation>
    <scope>NUCLEOTIDE SEQUENCE [LARGE SCALE GENOMIC DNA]</scope>
    <source>
        <strain evidence="13 14">68-1-3</strain>
    </source>
</reference>
<dbReference type="InterPro" id="IPR018094">
    <property type="entry name" value="Thymidylate_kinase"/>
</dbReference>
<dbReference type="EC" id="2.7.4.9" evidence="2 11"/>
<dbReference type="HOGENOM" id="CLU_049131_0_0_11"/>
<evidence type="ECO:0000256" key="8">
    <source>
        <dbReference type="ARBA" id="ARBA00022840"/>
    </source>
</evidence>
<comment type="catalytic activity">
    <reaction evidence="9 11">
        <text>dTMP + ATP = dTDP + ADP</text>
        <dbReference type="Rhea" id="RHEA:13517"/>
        <dbReference type="ChEBI" id="CHEBI:30616"/>
        <dbReference type="ChEBI" id="CHEBI:58369"/>
        <dbReference type="ChEBI" id="CHEBI:63528"/>
        <dbReference type="ChEBI" id="CHEBI:456216"/>
        <dbReference type="EC" id="2.7.4.9"/>
    </reaction>
</comment>
<keyword evidence="7 11" id="KW-0418">Kinase</keyword>
<keyword evidence="6 11" id="KW-0547">Nucleotide-binding</keyword>
<dbReference type="FunFam" id="3.40.50.300:FF:000225">
    <property type="entry name" value="Thymidylate kinase"/>
    <property type="match status" value="1"/>
</dbReference>
<dbReference type="STRING" id="1531429.JI75_02320"/>
<evidence type="ECO:0000256" key="6">
    <source>
        <dbReference type="ARBA" id="ARBA00022741"/>
    </source>
</evidence>
<evidence type="ECO:0000256" key="1">
    <source>
        <dbReference type="ARBA" id="ARBA00009776"/>
    </source>
</evidence>
<dbReference type="OrthoDB" id="9774907at2"/>
<gene>
    <name evidence="11" type="primary">tmk</name>
    <name evidence="13" type="ORF">JI75_02320</name>
</gene>
<dbReference type="InterPro" id="IPR039430">
    <property type="entry name" value="Thymidylate_kin-like_dom"/>
</dbReference>
<organism evidence="13 14">
    <name type="scientific">Berryella intestinalis</name>
    <dbReference type="NCBI Taxonomy" id="1531429"/>
    <lineage>
        <taxon>Bacteria</taxon>
        <taxon>Bacillati</taxon>
        <taxon>Actinomycetota</taxon>
        <taxon>Coriobacteriia</taxon>
        <taxon>Eggerthellales</taxon>
        <taxon>Eggerthellaceae</taxon>
        <taxon>Berryella</taxon>
    </lineage>
</organism>
<dbReference type="Proteomes" id="UP000031121">
    <property type="component" value="Chromosome"/>
</dbReference>
<reference evidence="14" key="1">
    <citation type="submission" date="2014-08" db="EMBL/GenBank/DDBJ databases">
        <title>Coriobacteriaceae sp. complete genome.</title>
        <authorList>
            <person name="Looft T."/>
            <person name="Bayles D.O."/>
            <person name="Stanton T.B."/>
        </authorList>
    </citation>
    <scope>NUCLEOTIDE SEQUENCE [LARGE SCALE GENOMIC DNA]</scope>
    <source>
        <strain evidence="14">68-1-3</strain>
    </source>
</reference>
<dbReference type="AlphaFoldDB" id="A0A0A8B996"/>
<evidence type="ECO:0000256" key="11">
    <source>
        <dbReference type="HAMAP-Rule" id="MF_00165"/>
    </source>
</evidence>
<keyword evidence="14" id="KW-1185">Reference proteome</keyword>
<dbReference type="RefSeq" id="WP_039688419.1">
    <property type="nucleotide sequence ID" value="NZ_CP009302.1"/>
</dbReference>
<dbReference type="Pfam" id="PF02223">
    <property type="entry name" value="Thymidylate_kin"/>
    <property type="match status" value="1"/>
</dbReference>
<feature type="binding site" evidence="11">
    <location>
        <begin position="20"/>
        <end position="27"/>
    </location>
    <ligand>
        <name>ATP</name>
        <dbReference type="ChEBI" id="CHEBI:30616"/>
    </ligand>
</feature>
<evidence type="ECO:0000256" key="4">
    <source>
        <dbReference type="ARBA" id="ARBA00022679"/>
    </source>
</evidence>
<dbReference type="EMBL" id="CP009302">
    <property type="protein sequence ID" value="AJC11687.1"/>
    <property type="molecule type" value="Genomic_DNA"/>
</dbReference>
<evidence type="ECO:0000259" key="12">
    <source>
        <dbReference type="Pfam" id="PF02223"/>
    </source>
</evidence>
<proteinExistence type="inferred from homology"/>
<dbReference type="HAMAP" id="MF_00165">
    <property type="entry name" value="Thymidylate_kinase"/>
    <property type="match status" value="1"/>
</dbReference>
<comment type="similarity">
    <text evidence="1 11">Belongs to the thymidylate kinase family.</text>
</comment>
<dbReference type="CDD" id="cd01672">
    <property type="entry name" value="TMPK"/>
    <property type="match status" value="1"/>
</dbReference>
<dbReference type="PANTHER" id="PTHR10344">
    <property type="entry name" value="THYMIDYLATE KINASE"/>
    <property type="match status" value="1"/>
</dbReference>
<evidence type="ECO:0000313" key="14">
    <source>
        <dbReference type="Proteomes" id="UP000031121"/>
    </source>
</evidence>
<keyword evidence="4 11" id="KW-0808">Transferase</keyword>
<protein>
    <recommendedName>
        <fullName evidence="3 11">Thymidylate kinase</fullName>
        <ecNumber evidence="2 11">2.7.4.9</ecNumber>
    </recommendedName>
    <alternativeName>
        <fullName evidence="11">dTMP kinase</fullName>
    </alternativeName>
</protein>
<dbReference type="Gene3D" id="3.40.50.300">
    <property type="entry name" value="P-loop containing nucleotide triphosphate hydrolases"/>
    <property type="match status" value="1"/>
</dbReference>
<dbReference type="GO" id="GO:0006235">
    <property type="term" value="P:dTTP biosynthetic process"/>
    <property type="evidence" value="ECO:0007669"/>
    <property type="project" value="UniProtKB-UniRule"/>
</dbReference>
<accession>A0A0A8B996</accession>
<evidence type="ECO:0000256" key="3">
    <source>
        <dbReference type="ARBA" id="ARBA00017144"/>
    </source>
</evidence>
<keyword evidence="8 11" id="KW-0067">ATP-binding</keyword>
<dbReference type="GO" id="GO:0005829">
    <property type="term" value="C:cytosol"/>
    <property type="evidence" value="ECO:0007669"/>
    <property type="project" value="TreeGrafter"/>
</dbReference>
<evidence type="ECO:0000256" key="2">
    <source>
        <dbReference type="ARBA" id="ARBA00012980"/>
    </source>
</evidence>
<dbReference type="InterPro" id="IPR018095">
    <property type="entry name" value="Thymidylate_kin_CS"/>
</dbReference>
<dbReference type="GO" id="GO:0004798">
    <property type="term" value="F:dTMP kinase activity"/>
    <property type="evidence" value="ECO:0007669"/>
    <property type="project" value="UniProtKB-UniRule"/>
</dbReference>
<evidence type="ECO:0000256" key="7">
    <source>
        <dbReference type="ARBA" id="ARBA00022777"/>
    </source>
</evidence>
<dbReference type="PROSITE" id="PS01331">
    <property type="entry name" value="THYMIDYLATE_KINASE"/>
    <property type="match status" value="1"/>
</dbReference>
<dbReference type="PANTHER" id="PTHR10344:SF4">
    <property type="entry name" value="UMP-CMP KINASE 2, MITOCHONDRIAL"/>
    <property type="match status" value="1"/>
</dbReference>
<evidence type="ECO:0000313" key="13">
    <source>
        <dbReference type="EMBL" id="AJC11687.1"/>
    </source>
</evidence>
<dbReference type="KEGG" id="cbac:JI75_02320"/>
<dbReference type="NCBIfam" id="TIGR00041">
    <property type="entry name" value="DTMP_kinase"/>
    <property type="match status" value="1"/>
</dbReference>
<evidence type="ECO:0000256" key="9">
    <source>
        <dbReference type="ARBA" id="ARBA00048743"/>
    </source>
</evidence>
<keyword evidence="5 11" id="KW-0545">Nucleotide biosynthesis</keyword>
<dbReference type="GO" id="GO:0005524">
    <property type="term" value="F:ATP binding"/>
    <property type="evidence" value="ECO:0007669"/>
    <property type="project" value="UniProtKB-UniRule"/>
</dbReference>
<feature type="domain" description="Thymidylate kinase-like" evidence="12">
    <location>
        <begin position="18"/>
        <end position="209"/>
    </location>
</feature>
<name>A0A0A8B996_9ACTN</name>
<dbReference type="GO" id="GO:0006233">
    <property type="term" value="P:dTDP biosynthetic process"/>
    <property type="evidence" value="ECO:0007669"/>
    <property type="project" value="InterPro"/>
</dbReference>
<dbReference type="InterPro" id="IPR027417">
    <property type="entry name" value="P-loop_NTPase"/>
</dbReference>
<dbReference type="SUPFAM" id="SSF52540">
    <property type="entry name" value="P-loop containing nucleoside triphosphate hydrolases"/>
    <property type="match status" value="1"/>
</dbReference>